<organism evidence="1 2">
    <name type="scientific">Parabacteroides goldsteinii dnLKV18</name>
    <dbReference type="NCBI Taxonomy" id="1235789"/>
    <lineage>
        <taxon>Bacteria</taxon>
        <taxon>Pseudomonadati</taxon>
        <taxon>Bacteroidota</taxon>
        <taxon>Bacteroidia</taxon>
        <taxon>Bacteroidales</taxon>
        <taxon>Tannerellaceae</taxon>
        <taxon>Parabacteroides</taxon>
    </lineage>
</organism>
<dbReference type="AlphaFoldDB" id="S0GKI0"/>
<dbReference type="InterPro" id="IPR023214">
    <property type="entry name" value="HAD_sf"/>
</dbReference>
<reference evidence="1 2" key="1">
    <citation type="submission" date="2013-04" db="EMBL/GenBank/DDBJ databases">
        <title>The Genome Sequence of Parabacteroides goldsteinii dnLKV18.</title>
        <authorList>
            <consortium name="The Broad Institute Genomics Platform"/>
            <consortium name="The Broad Institute Genome Sequencing Center for Infectious Disease"/>
            <person name="Earl A."/>
            <person name="Xavier R."/>
            <person name="Kuhn K."/>
            <person name="Stappenbeck T."/>
            <person name="Walker B."/>
            <person name="Young S."/>
            <person name="Zeng Q."/>
            <person name="Gargeya S."/>
            <person name="Fitzgerald M."/>
            <person name="Haas B."/>
            <person name="Abouelleil A."/>
            <person name="Allen A.W."/>
            <person name="Alvarado L."/>
            <person name="Arachchi H.M."/>
            <person name="Berlin A.M."/>
            <person name="Chapman S.B."/>
            <person name="Gainer-Dewar J."/>
            <person name="Goldberg J."/>
            <person name="Griggs A."/>
            <person name="Gujja S."/>
            <person name="Hansen M."/>
            <person name="Howarth C."/>
            <person name="Imamovic A."/>
            <person name="Ireland A."/>
            <person name="Larimer J."/>
            <person name="McCowan C."/>
            <person name="Murphy C."/>
            <person name="Pearson M."/>
            <person name="Poon T.W."/>
            <person name="Priest M."/>
            <person name="Roberts A."/>
            <person name="Saif S."/>
            <person name="Shea T."/>
            <person name="Sisk P."/>
            <person name="Sykes S."/>
            <person name="Wortman J."/>
            <person name="Nusbaum C."/>
            <person name="Birren B."/>
        </authorList>
    </citation>
    <scope>NUCLEOTIDE SEQUENCE [LARGE SCALE GENOMIC DNA]</scope>
    <source>
        <strain evidence="2">dnLKV18</strain>
    </source>
</reference>
<evidence type="ECO:0000313" key="1">
    <source>
        <dbReference type="EMBL" id="EOS19036.1"/>
    </source>
</evidence>
<keyword evidence="2" id="KW-1185">Reference proteome</keyword>
<dbReference type="PATRIC" id="fig|1235789.3.peg.1212"/>
<dbReference type="EMBL" id="ASSQ01000005">
    <property type="protein sequence ID" value="EOS19036.1"/>
    <property type="molecule type" value="Genomic_DNA"/>
</dbReference>
<proteinExistence type="predicted"/>
<sequence length="627" mass="73636">MRYYSFDLFDTCFVRACGDPKNIFDLLAYRILGDDSSDSVRYDFSQIRIEGEKKARKLSNKKEISLDDIYMNCDFSGLTSLSNKKILMAEMEIEKEQLVPVYSIWKKIRELHQEGHGIYYISDMYLPYEFLLNLLKEYDFWKDKDSLYVSSACYLTKFAGTLYEKVASENNLSYQKWIHWGDNKYSDYFIPKKKGIHASLVQHKYSFYEHYLLKQDYFFGFFVNQHLAGISKAVRLSFPNTPQYAFAADLIAPLYVPFVYKVLLDATLSGIKKIFFLARDGYILYQIAQSLQSEFPNIELRYLYVSRSSLYLPGLQEINSNSLQSLTKTEFGFTNENKLEILANFIVPEVLEQIKKVTFENLNEDIFSNNSVLSILSQYNKKQQDLIYEYFIQEGLADMSHKVAVVDVRGTRSCLQAINTILSNKGYTPVKGYYLEVFKNRKTIKETGDYSSIYYHERFRNNSLIYIYELGNIFEQYFSLSPHLRTIAYKKNRDLIQPVFEESEIDNVVVNTVKCHEDVMALFSKLFISNKLHLHVNSTLFLTTKVLIYFSQKPIYRYLSALNPVRINNKKGKYIYIVKRISLNSIRKHNISWWRGSVYFLLRTVAFSKVINPISFCLKKIYHRTTN</sequence>
<comment type="caution">
    <text evidence="1">The sequence shown here is derived from an EMBL/GenBank/DDBJ whole genome shotgun (WGS) entry which is preliminary data.</text>
</comment>
<evidence type="ECO:0008006" key="3">
    <source>
        <dbReference type="Google" id="ProtNLM"/>
    </source>
</evidence>
<dbReference type="Gene3D" id="3.40.50.1000">
    <property type="entry name" value="HAD superfamily/HAD-like"/>
    <property type="match status" value="1"/>
</dbReference>
<dbReference type="SUPFAM" id="SSF56784">
    <property type="entry name" value="HAD-like"/>
    <property type="match status" value="1"/>
</dbReference>
<dbReference type="Gene3D" id="1.10.150.400">
    <property type="match status" value="1"/>
</dbReference>
<evidence type="ECO:0000313" key="2">
    <source>
        <dbReference type="Proteomes" id="UP000014140"/>
    </source>
</evidence>
<dbReference type="RefSeq" id="WP_010803302.1">
    <property type="nucleotide sequence ID" value="NZ_KE159513.1"/>
</dbReference>
<gene>
    <name evidence="1" type="ORF">C803_01199</name>
</gene>
<dbReference type="HOGENOM" id="CLU_017953_3_0_10"/>
<protein>
    <recommendedName>
        <fullName evidence="3">HAD hydrolase, family IA</fullName>
    </recommendedName>
</protein>
<dbReference type="Proteomes" id="UP000014140">
    <property type="component" value="Unassembled WGS sequence"/>
</dbReference>
<dbReference type="InterPro" id="IPR036412">
    <property type="entry name" value="HAD-like_sf"/>
</dbReference>
<name>S0GKI0_9BACT</name>
<accession>S0GKI0</accession>